<dbReference type="Proteomes" id="UP000006727">
    <property type="component" value="Chromosome 24"/>
</dbReference>
<reference evidence="2" key="3">
    <citation type="submission" date="2020-12" db="UniProtKB">
        <authorList>
            <consortium name="EnsemblPlants"/>
        </authorList>
    </citation>
    <scope>IDENTIFICATION</scope>
</reference>
<dbReference type="EnsemblPlants" id="Pp3c24_10530V3.2">
    <property type="protein sequence ID" value="Pp3c24_10530V3.2"/>
    <property type="gene ID" value="Pp3c24_10530"/>
</dbReference>
<dbReference type="Gramene" id="Pp3c24_10530V3.2">
    <property type="protein sequence ID" value="Pp3c24_10530V3.2"/>
    <property type="gene ID" value="Pp3c24_10530"/>
</dbReference>
<reference evidence="1 3" key="2">
    <citation type="journal article" date="2018" name="Plant J.">
        <title>The Physcomitrella patens chromosome-scale assembly reveals moss genome structure and evolution.</title>
        <authorList>
            <person name="Lang D."/>
            <person name="Ullrich K.K."/>
            <person name="Murat F."/>
            <person name="Fuchs J."/>
            <person name="Jenkins J."/>
            <person name="Haas F.B."/>
            <person name="Piednoel M."/>
            <person name="Gundlach H."/>
            <person name="Van Bel M."/>
            <person name="Meyberg R."/>
            <person name="Vives C."/>
            <person name="Morata J."/>
            <person name="Symeonidi A."/>
            <person name="Hiss M."/>
            <person name="Muchero W."/>
            <person name="Kamisugi Y."/>
            <person name="Saleh O."/>
            <person name="Blanc G."/>
            <person name="Decker E.L."/>
            <person name="van Gessel N."/>
            <person name="Grimwood J."/>
            <person name="Hayes R.D."/>
            <person name="Graham S.W."/>
            <person name="Gunter L.E."/>
            <person name="McDaniel S.F."/>
            <person name="Hoernstein S.N.W."/>
            <person name="Larsson A."/>
            <person name="Li F.W."/>
            <person name="Perroud P.F."/>
            <person name="Phillips J."/>
            <person name="Ranjan P."/>
            <person name="Rokshar D.S."/>
            <person name="Rothfels C.J."/>
            <person name="Schneider L."/>
            <person name="Shu S."/>
            <person name="Stevenson D.W."/>
            <person name="Thummler F."/>
            <person name="Tillich M."/>
            <person name="Villarreal Aguilar J.C."/>
            <person name="Widiez T."/>
            <person name="Wong G.K."/>
            <person name="Wymore A."/>
            <person name="Zhang Y."/>
            <person name="Zimmer A.D."/>
            <person name="Quatrano R.S."/>
            <person name="Mayer K.F.X."/>
            <person name="Goodstein D."/>
            <person name="Casacuberta J.M."/>
            <person name="Vandepoele K."/>
            <person name="Reski R."/>
            <person name="Cuming A.C."/>
            <person name="Tuskan G.A."/>
            <person name="Maumus F."/>
            <person name="Salse J."/>
            <person name="Schmutz J."/>
            <person name="Rensing S.A."/>
        </authorList>
    </citation>
    <scope>NUCLEOTIDE SEQUENCE [LARGE SCALE GENOMIC DNA]</scope>
    <source>
        <strain evidence="2 3">cv. Gransden 2004</strain>
    </source>
</reference>
<evidence type="ECO:0000313" key="2">
    <source>
        <dbReference type="EnsemblPlants" id="Pp3c24_10530V3.1"/>
    </source>
</evidence>
<keyword evidence="3" id="KW-1185">Reference proteome</keyword>
<name>A0A2K1IG92_PHYPA</name>
<accession>A0A2K1IG92</accession>
<dbReference type="EnsemblPlants" id="Pp3c24_10530V3.1">
    <property type="protein sequence ID" value="Pp3c24_10530V3.1"/>
    <property type="gene ID" value="Pp3c24_10530"/>
</dbReference>
<sequence>MLDYNEQNYRGVLCQGQPYLVNISQWCESESSARSGNLAESCTPTLLRHPMVLAPRKQRQI</sequence>
<evidence type="ECO:0000313" key="3">
    <source>
        <dbReference type="Proteomes" id="UP000006727"/>
    </source>
</evidence>
<dbReference type="PaxDb" id="3218-PP1S16_146V6.1"/>
<gene>
    <name evidence="1" type="ORF">PHYPA_028888</name>
</gene>
<dbReference type="AlphaFoldDB" id="A0A2K1IG92"/>
<dbReference type="InParanoid" id="A0A2K1IG92"/>
<organism evidence="1">
    <name type="scientific">Physcomitrium patens</name>
    <name type="common">Spreading-leaved earth moss</name>
    <name type="synonym">Physcomitrella patens</name>
    <dbReference type="NCBI Taxonomy" id="3218"/>
    <lineage>
        <taxon>Eukaryota</taxon>
        <taxon>Viridiplantae</taxon>
        <taxon>Streptophyta</taxon>
        <taxon>Embryophyta</taxon>
        <taxon>Bryophyta</taxon>
        <taxon>Bryophytina</taxon>
        <taxon>Bryopsida</taxon>
        <taxon>Funariidae</taxon>
        <taxon>Funariales</taxon>
        <taxon>Funariaceae</taxon>
        <taxon>Physcomitrium</taxon>
    </lineage>
</organism>
<proteinExistence type="predicted"/>
<evidence type="ECO:0000313" key="1">
    <source>
        <dbReference type="EMBL" id="PNR28296.1"/>
    </source>
</evidence>
<dbReference type="Gramene" id="Pp3c24_10530V3.1">
    <property type="protein sequence ID" value="Pp3c24_10530V3.1"/>
    <property type="gene ID" value="Pp3c24_10530"/>
</dbReference>
<reference evidence="1 3" key="1">
    <citation type="journal article" date="2008" name="Science">
        <title>The Physcomitrella genome reveals evolutionary insights into the conquest of land by plants.</title>
        <authorList>
            <person name="Rensing S."/>
            <person name="Lang D."/>
            <person name="Zimmer A."/>
            <person name="Terry A."/>
            <person name="Salamov A."/>
            <person name="Shapiro H."/>
            <person name="Nishiyama T."/>
            <person name="Perroud P.-F."/>
            <person name="Lindquist E."/>
            <person name="Kamisugi Y."/>
            <person name="Tanahashi T."/>
            <person name="Sakakibara K."/>
            <person name="Fujita T."/>
            <person name="Oishi K."/>
            <person name="Shin-I T."/>
            <person name="Kuroki Y."/>
            <person name="Toyoda A."/>
            <person name="Suzuki Y."/>
            <person name="Hashimoto A."/>
            <person name="Yamaguchi K."/>
            <person name="Sugano A."/>
            <person name="Kohara Y."/>
            <person name="Fujiyama A."/>
            <person name="Anterola A."/>
            <person name="Aoki S."/>
            <person name="Ashton N."/>
            <person name="Barbazuk W.B."/>
            <person name="Barker E."/>
            <person name="Bennetzen J."/>
            <person name="Bezanilla M."/>
            <person name="Blankenship R."/>
            <person name="Cho S.H."/>
            <person name="Dutcher S."/>
            <person name="Estelle M."/>
            <person name="Fawcett J.A."/>
            <person name="Gundlach H."/>
            <person name="Hanada K."/>
            <person name="Heyl A."/>
            <person name="Hicks K.A."/>
            <person name="Hugh J."/>
            <person name="Lohr M."/>
            <person name="Mayer K."/>
            <person name="Melkozernov A."/>
            <person name="Murata T."/>
            <person name="Nelson D."/>
            <person name="Pils B."/>
            <person name="Prigge M."/>
            <person name="Reiss B."/>
            <person name="Renner T."/>
            <person name="Rombauts S."/>
            <person name="Rushton P."/>
            <person name="Sanderfoot A."/>
            <person name="Schween G."/>
            <person name="Shiu S.-H."/>
            <person name="Stueber K."/>
            <person name="Theodoulou F.L."/>
            <person name="Tu H."/>
            <person name="Van de Peer Y."/>
            <person name="Verrier P.J."/>
            <person name="Waters E."/>
            <person name="Wood A."/>
            <person name="Yang L."/>
            <person name="Cove D."/>
            <person name="Cuming A."/>
            <person name="Hasebe M."/>
            <person name="Lucas S."/>
            <person name="Mishler D.B."/>
            <person name="Reski R."/>
            <person name="Grigoriev I."/>
            <person name="Quatrano R.S."/>
            <person name="Boore J.L."/>
        </authorList>
    </citation>
    <scope>NUCLEOTIDE SEQUENCE [LARGE SCALE GENOMIC DNA]</scope>
    <source>
        <strain evidence="2 3">cv. Gransden 2004</strain>
    </source>
</reference>
<protein>
    <submittedName>
        <fullName evidence="1 2">Uncharacterized protein</fullName>
    </submittedName>
</protein>
<dbReference type="EMBL" id="ABEU02000024">
    <property type="protein sequence ID" value="PNR28296.1"/>
    <property type="molecule type" value="Genomic_DNA"/>
</dbReference>